<organism evidence="1 2">
    <name type="scientific">Venturia inaequalis</name>
    <name type="common">Apple scab fungus</name>
    <dbReference type="NCBI Taxonomy" id="5025"/>
    <lineage>
        <taxon>Eukaryota</taxon>
        <taxon>Fungi</taxon>
        <taxon>Dikarya</taxon>
        <taxon>Ascomycota</taxon>
        <taxon>Pezizomycotina</taxon>
        <taxon>Dothideomycetes</taxon>
        <taxon>Pleosporomycetidae</taxon>
        <taxon>Venturiales</taxon>
        <taxon>Venturiaceae</taxon>
        <taxon>Venturia</taxon>
    </lineage>
</organism>
<evidence type="ECO:0000313" key="2">
    <source>
        <dbReference type="Proteomes" id="UP000490939"/>
    </source>
</evidence>
<gene>
    <name evidence="1" type="ORF">EG327_001370</name>
</gene>
<dbReference type="EMBL" id="WNWR01000136">
    <property type="protein sequence ID" value="KAE9990468.1"/>
    <property type="molecule type" value="Genomic_DNA"/>
</dbReference>
<dbReference type="Proteomes" id="UP000490939">
    <property type="component" value="Unassembled WGS sequence"/>
</dbReference>
<evidence type="ECO:0000313" key="1">
    <source>
        <dbReference type="EMBL" id="KAE9990468.1"/>
    </source>
</evidence>
<accession>A0A8H3VP74</accession>
<name>A0A8H3VP74_VENIN</name>
<proteinExistence type="predicted"/>
<keyword evidence="2" id="KW-1185">Reference proteome</keyword>
<sequence length="168" mass="18427">MAIVLALAATSFGAPQGNSDLNERDLVAIVVSSNNNHQACDTESCDSFCQDNHLKGGDCDDDGNCICDWNFAERVLGTRFGKVPESTHDHGHRQAENFCFSPVCNAECQKNQNMNGYCDDGECVCFTEPTSHVLASPFRMLEQLAHGRGRVRGHAEQHVAQECDNYGE</sequence>
<protein>
    <submittedName>
        <fullName evidence="1">Uncharacterized protein</fullName>
    </submittedName>
</protein>
<reference evidence="1 2" key="1">
    <citation type="submission" date="2019-07" db="EMBL/GenBank/DDBJ databases">
        <title>Venturia inaequalis Genome Resource.</title>
        <authorList>
            <person name="Lichtner F.J."/>
        </authorList>
    </citation>
    <scope>NUCLEOTIDE SEQUENCE [LARGE SCALE GENOMIC DNA]</scope>
    <source>
        <strain evidence="1 2">DMI_063113</strain>
    </source>
</reference>
<comment type="caution">
    <text evidence="1">The sequence shown here is derived from an EMBL/GenBank/DDBJ whole genome shotgun (WGS) entry which is preliminary data.</text>
</comment>
<dbReference type="AlphaFoldDB" id="A0A8H3VP74"/>